<proteinExistence type="predicted"/>
<organism evidence="2 3">
    <name type="scientific">Meganyctiphanes norvegica</name>
    <name type="common">Northern krill</name>
    <name type="synonym">Thysanopoda norvegica</name>
    <dbReference type="NCBI Taxonomy" id="48144"/>
    <lineage>
        <taxon>Eukaryota</taxon>
        <taxon>Metazoa</taxon>
        <taxon>Ecdysozoa</taxon>
        <taxon>Arthropoda</taxon>
        <taxon>Crustacea</taxon>
        <taxon>Multicrustacea</taxon>
        <taxon>Malacostraca</taxon>
        <taxon>Eumalacostraca</taxon>
        <taxon>Eucarida</taxon>
        <taxon>Euphausiacea</taxon>
        <taxon>Euphausiidae</taxon>
        <taxon>Meganyctiphanes</taxon>
    </lineage>
</organism>
<keyword evidence="1" id="KW-0732">Signal</keyword>
<protein>
    <submittedName>
        <fullName evidence="2">Uncharacterized protein</fullName>
    </submittedName>
</protein>
<gene>
    <name evidence="2" type="ORF">MNOR_LOCUS22370</name>
</gene>
<sequence length="162" mass="18002">MLKRNRLFSLVFLGTAWSFVFAEEAKDSETVSFPSLEVIESVRRTSSESIARTRLLGAGSRGESRKQEAASYLQHGMHAPNAESWKLNCAWEAMSHAAGRLNELNETLPEARLSADTLNELFDSYGGSLCKKDCGANYDELTCNSTYEYRSVDGTCNNLKNT</sequence>
<dbReference type="InterPro" id="IPR019791">
    <property type="entry name" value="Haem_peroxidase_animal"/>
</dbReference>
<reference evidence="2 3" key="1">
    <citation type="submission" date="2024-05" db="EMBL/GenBank/DDBJ databases">
        <authorList>
            <person name="Wallberg A."/>
        </authorList>
    </citation>
    <scope>NUCLEOTIDE SEQUENCE [LARGE SCALE GENOMIC DNA]</scope>
</reference>
<feature type="non-terminal residue" evidence="2">
    <location>
        <position position="162"/>
    </location>
</feature>
<evidence type="ECO:0000313" key="3">
    <source>
        <dbReference type="Proteomes" id="UP001497623"/>
    </source>
</evidence>
<evidence type="ECO:0000313" key="2">
    <source>
        <dbReference type="EMBL" id="CAL4121199.1"/>
    </source>
</evidence>
<dbReference type="AlphaFoldDB" id="A0AAV2R966"/>
<keyword evidence="3" id="KW-1185">Reference proteome</keyword>
<comment type="caution">
    <text evidence="2">The sequence shown here is derived from an EMBL/GenBank/DDBJ whole genome shotgun (WGS) entry which is preliminary data.</text>
</comment>
<feature type="chain" id="PRO_5043729954" evidence="1">
    <location>
        <begin position="23"/>
        <end position="162"/>
    </location>
</feature>
<accession>A0AAV2R966</accession>
<evidence type="ECO:0000256" key="1">
    <source>
        <dbReference type="SAM" id="SignalP"/>
    </source>
</evidence>
<dbReference type="Proteomes" id="UP001497623">
    <property type="component" value="Unassembled WGS sequence"/>
</dbReference>
<name>A0AAV2R966_MEGNR</name>
<dbReference type="EMBL" id="CAXKWB010018773">
    <property type="protein sequence ID" value="CAL4121199.1"/>
    <property type="molecule type" value="Genomic_DNA"/>
</dbReference>
<dbReference type="PROSITE" id="PS50292">
    <property type="entry name" value="PEROXIDASE_3"/>
    <property type="match status" value="1"/>
</dbReference>
<feature type="signal peptide" evidence="1">
    <location>
        <begin position="1"/>
        <end position="22"/>
    </location>
</feature>